<dbReference type="AlphaFoldDB" id="A0AAI8KCF4"/>
<dbReference type="EMBL" id="CP031641">
    <property type="protein sequence ID" value="AXO88944.1"/>
    <property type="molecule type" value="Genomic_DNA"/>
</dbReference>
<sequence>MDDESSNLYRVAQAIVSIPCSISAIDRQDILDTLLLAQLSASRQHDAFDAPDKWAVTCLASLNNLHWSMTSFLNRTETLTDTFSIKSLAENTTSADLLERLSVEARLRMFAYTNRERSDLSQKRVATVRIVAPDRFDLKSLHFDCAQSHEDNWITQQHYATTHRPVSVKVREATFTRTADYDDVRMRVIKALGTQRVKEIEPL</sequence>
<organism evidence="1 2">
    <name type="scientific">Pseudomonas parafulva</name>
    <dbReference type="NCBI Taxonomy" id="157782"/>
    <lineage>
        <taxon>Bacteria</taxon>
        <taxon>Pseudomonadati</taxon>
        <taxon>Pseudomonadota</taxon>
        <taxon>Gammaproteobacteria</taxon>
        <taxon>Pseudomonadales</taxon>
        <taxon>Pseudomonadaceae</taxon>
        <taxon>Pseudomonas</taxon>
    </lineage>
</organism>
<dbReference type="RefSeq" id="WP_116888552.1">
    <property type="nucleotide sequence ID" value="NZ_CP031641.1"/>
</dbReference>
<accession>A0AAI8KCF4</accession>
<evidence type="ECO:0000313" key="2">
    <source>
        <dbReference type="Proteomes" id="UP000258127"/>
    </source>
</evidence>
<proteinExistence type="predicted"/>
<evidence type="ECO:0000313" key="1">
    <source>
        <dbReference type="EMBL" id="AXO88944.1"/>
    </source>
</evidence>
<keyword evidence="2" id="KW-1185">Reference proteome</keyword>
<gene>
    <name evidence="1" type="ORF">DZC75_13385</name>
</gene>
<reference evidence="1 2" key="1">
    <citation type="submission" date="2018-08" db="EMBL/GenBank/DDBJ databases">
        <authorList>
            <person name="Lee Y."/>
            <person name="Kakembo D."/>
        </authorList>
    </citation>
    <scope>NUCLEOTIDE SEQUENCE [LARGE SCALE GENOMIC DNA]</scope>
    <source>
        <strain evidence="1 2">JBCS1880</strain>
    </source>
</reference>
<dbReference type="Proteomes" id="UP000258127">
    <property type="component" value="Chromosome"/>
</dbReference>
<name>A0AAI8KCF4_9PSED</name>
<protein>
    <submittedName>
        <fullName evidence="1">Uncharacterized protein</fullName>
    </submittedName>
</protein>